<keyword evidence="2" id="KW-1185">Reference proteome</keyword>
<reference evidence="1 2" key="1">
    <citation type="journal article" date="2021" name="Comput. Struct. Biotechnol. J.">
        <title>De novo genome assembly of the potent medicinal plant Rehmannia glutinosa using nanopore technology.</title>
        <authorList>
            <person name="Ma L."/>
            <person name="Dong C."/>
            <person name="Song C."/>
            <person name="Wang X."/>
            <person name="Zheng X."/>
            <person name="Niu Y."/>
            <person name="Chen S."/>
            <person name="Feng W."/>
        </authorList>
    </citation>
    <scope>NUCLEOTIDE SEQUENCE [LARGE SCALE GENOMIC DNA]</scope>
    <source>
        <strain evidence="1">DH-2019</strain>
    </source>
</reference>
<name>A0ABR0W6A9_REHGL</name>
<protein>
    <recommendedName>
        <fullName evidence="3">Secreted protein</fullName>
    </recommendedName>
</protein>
<comment type="caution">
    <text evidence="1">The sequence shown here is derived from an EMBL/GenBank/DDBJ whole genome shotgun (WGS) entry which is preliminary data.</text>
</comment>
<sequence length="86" mass="9298">MATTLYLHCTRFASQVLSTLRALPLGSLINSAISYSVVAPACALTFLSPAPHVAGSRISLYFSSFKELYFMSASVMQTGKITAYVR</sequence>
<organism evidence="1 2">
    <name type="scientific">Rehmannia glutinosa</name>
    <name type="common">Chinese foxglove</name>
    <dbReference type="NCBI Taxonomy" id="99300"/>
    <lineage>
        <taxon>Eukaryota</taxon>
        <taxon>Viridiplantae</taxon>
        <taxon>Streptophyta</taxon>
        <taxon>Embryophyta</taxon>
        <taxon>Tracheophyta</taxon>
        <taxon>Spermatophyta</taxon>
        <taxon>Magnoliopsida</taxon>
        <taxon>eudicotyledons</taxon>
        <taxon>Gunneridae</taxon>
        <taxon>Pentapetalae</taxon>
        <taxon>asterids</taxon>
        <taxon>lamiids</taxon>
        <taxon>Lamiales</taxon>
        <taxon>Orobanchaceae</taxon>
        <taxon>Rehmannieae</taxon>
        <taxon>Rehmannia</taxon>
    </lineage>
</organism>
<proteinExistence type="predicted"/>
<gene>
    <name evidence="1" type="ORF">DH2020_024457</name>
</gene>
<evidence type="ECO:0000313" key="2">
    <source>
        <dbReference type="Proteomes" id="UP001318860"/>
    </source>
</evidence>
<dbReference type="EMBL" id="JABTTQ020000070">
    <property type="protein sequence ID" value="KAK6141807.1"/>
    <property type="molecule type" value="Genomic_DNA"/>
</dbReference>
<dbReference type="Proteomes" id="UP001318860">
    <property type="component" value="Unassembled WGS sequence"/>
</dbReference>
<accession>A0ABR0W6A9</accession>
<evidence type="ECO:0008006" key="3">
    <source>
        <dbReference type="Google" id="ProtNLM"/>
    </source>
</evidence>
<evidence type="ECO:0000313" key="1">
    <source>
        <dbReference type="EMBL" id="KAK6141807.1"/>
    </source>
</evidence>